<protein>
    <submittedName>
        <fullName evidence="3">Porin B</fullName>
    </submittedName>
</protein>
<dbReference type="Gene3D" id="2.40.160.180">
    <property type="entry name" value="Carbohydrate-selective porin OprB"/>
    <property type="match status" value="1"/>
</dbReference>
<comment type="similarity">
    <text evidence="1 2">Belongs to the OprB family.</text>
</comment>
<dbReference type="GO" id="GO:0015288">
    <property type="term" value="F:porin activity"/>
    <property type="evidence" value="ECO:0007669"/>
    <property type="project" value="InterPro"/>
</dbReference>
<evidence type="ECO:0000256" key="1">
    <source>
        <dbReference type="ARBA" id="ARBA00008769"/>
    </source>
</evidence>
<dbReference type="Pfam" id="PF04966">
    <property type="entry name" value="OprB"/>
    <property type="match status" value="1"/>
</dbReference>
<feature type="signal peptide" evidence="2">
    <location>
        <begin position="1"/>
        <end position="30"/>
    </location>
</feature>
<dbReference type="OrthoDB" id="177316at2"/>
<name>A0A5C6AWP0_9BACT</name>
<feature type="chain" id="PRO_5023136411" evidence="2">
    <location>
        <begin position="31"/>
        <end position="457"/>
    </location>
</feature>
<sequence precursor="true">MAALFNGFQVSLVALCSLSLLGFLPQSLFAQSSLEQSVACPTCDAATTCCDACECDSLGCDSLGCDSLGCDSLGCGCGPLSCRERWAQKGITLNANFTQFYFGVVDGGLERSDRYGAHSDYVANFDMGKLGVQEGLFLKIRAERRFGQSVSGDTGALLPATLAADLPVADSDNLYLTNFVITQALSESFIVFAGKVDTLDGDVNAFAHGRGIRQFSNVGFVANPIALRTIPYSSLGMGFAYLLDGEPLLSFLLINPTDTTNSSGFSELFSEGAAISTELRVPTQFGNRPGHQLFGVTYSTRDYVSFDQDPRIILPSVPIARSSDSWSAYWNMDQYLHVDPCDAKRGWGYFGRLGVGDDGNNPLAFFGSVGLGGSSPIARRPQDSFGVGYYYAASSDEIGPALSTLLGPIGDGQGFETFYNVQANNWLTVTPDFQWVSPARRNVDDAYVLGVRANISF</sequence>
<dbReference type="AlphaFoldDB" id="A0A5C6AWP0"/>
<proteinExistence type="inferred from homology"/>
<dbReference type="InterPro" id="IPR007049">
    <property type="entry name" value="Carb-sel_porin_OprB"/>
</dbReference>
<dbReference type="GO" id="GO:0016020">
    <property type="term" value="C:membrane"/>
    <property type="evidence" value="ECO:0007669"/>
    <property type="project" value="InterPro"/>
</dbReference>
<evidence type="ECO:0000313" key="4">
    <source>
        <dbReference type="Proteomes" id="UP000320176"/>
    </source>
</evidence>
<evidence type="ECO:0000256" key="2">
    <source>
        <dbReference type="RuleBase" id="RU363072"/>
    </source>
</evidence>
<evidence type="ECO:0000313" key="3">
    <source>
        <dbReference type="EMBL" id="TWU04353.1"/>
    </source>
</evidence>
<dbReference type="PANTHER" id="PTHR37944:SF1">
    <property type="entry name" value="PORIN B"/>
    <property type="match status" value="1"/>
</dbReference>
<dbReference type="PANTHER" id="PTHR37944">
    <property type="entry name" value="PORIN B"/>
    <property type="match status" value="1"/>
</dbReference>
<keyword evidence="2" id="KW-0732">Signal</keyword>
<organism evidence="3 4">
    <name type="scientific">Stieleria varia</name>
    <dbReference type="NCBI Taxonomy" id="2528005"/>
    <lineage>
        <taxon>Bacteria</taxon>
        <taxon>Pseudomonadati</taxon>
        <taxon>Planctomycetota</taxon>
        <taxon>Planctomycetia</taxon>
        <taxon>Pirellulales</taxon>
        <taxon>Pirellulaceae</taxon>
        <taxon>Stieleria</taxon>
    </lineage>
</organism>
<dbReference type="EMBL" id="SJPN01000003">
    <property type="protein sequence ID" value="TWU04353.1"/>
    <property type="molecule type" value="Genomic_DNA"/>
</dbReference>
<comment type="caution">
    <text evidence="3">The sequence shown here is derived from an EMBL/GenBank/DDBJ whole genome shotgun (WGS) entry which is preliminary data.</text>
</comment>
<keyword evidence="4" id="KW-1185">Reference proteome</keyword>
<accession>A0A5C6AWP0</accession>
<dbReference type="GO" id="GO:0008643">
    <property type="term" value="P:carbohydrate transport"/>
    <property type="evidence" value="ECO:0007669"/>
    <property type="project" value="InterPro"/>
</dbReference>
<gene>
    <name evidence="3" type="primary">oprB</name>
    <name evidence="3" type="ORF">Pla52n_23930</name>
</gene>
<dbReference type="InterPro" id="IPR052932">
    <property type="entry name" value="OprB_Porin"/>
</dbReference>
<dbReference type="Proteomes" id="UP000320176">
    <property type="component" value="Unassembled WGS sequence"/>
</dbReference>
<reference evidence="3 4" key="1">
    <citation type="submission" date="2019-02" db="EMBL/GenBank/DDBJ databases">
        <title>Deep-cultivation of Planctomycetes and their phenomic and genomic characterization uncovers novel biology.</title>
        <authorList>
            <person name="Wiegand S."/>
            <person name="Jogler M."/>
            <person name="Boedeker C."/>
            <person name="Pinto D."/>
            <person name="Vollmers J."/>
            <person name="Rivas-Marin E."/>
            <person name="Kohn T."/>
            <person name="Peeters S.H."/>
            <person name="Heuer A."/>
            <person name="Rast P."/>
            <person name="Oberbeckmann S."/>
            <person name="Bunk B."/>
            <person name="Jeske O."/>
            <person name="Meyerdierks A."/>
            <person name="Storesund J.E."/>
            <person name="Kallscheuer N."/>
            <person name="Luecker S."/>
            <person name="Lage O.M."/>
            <person name="Pohl T."/>
            <person name="Merkel B.J."/>
            <person name="Hornburger P."/>
            <person name="Mueller R.-W."/>
            <person name="Bruemmer F."/>
            <person name="Labrenz M."/>
            <person name="Spormann A.M."/>
            <person name="Op Den Camp H."/>
            <person name="Overmann J."/>
            <person name="Amann R."/>
            <person name="Jetten M.S.M."/>
            <person name="Mascher T."/>
            <person name="Medema M.H."/>
            <person name="Devos D.P."/>
            <person name="Kaster A.-K."/>
            <person name="Ovreas L."/>
            <person name="Rohde M."/>
            <person name="Galperin M.Y."/>
            <person name="Jogler C."/>
        </authorList>
    </citation>
    <scope>NUCLEOTIDE SEQUENCE [LARGE SCALE GENOMIC DNA]</scope>
    <source>
        <strain evidence="3 4">Pla52n</strain>
    </source>
</reference>
<dbReference type="InterPro" id="IPR038673">
    <property type="entry name" value="OprB_sf"/>
</dbReference>